<dbReference type="PANTHER" id="PTHR35369:SF2">
    <property type="entry name" value="BLR3025 PROTEIN"/>
    <property type="match status" value="1"/>
</dbReference>
<dbReference type="InterPro" id="IPR017961">
    <property type="entry name" value="DNA_pol_Y-fam_little_finger"/>
</dbReference>
<dbReference type="Pfam" id="PF11799">
    <property type="entry name" value="IMS_C"/>
    <property type="match status" value="1"/>
</dbReference>
<evidence type="ECO:0000313" key="3">
    <source>
        <dbReference type="EMBL" id="ODN71758.1"/>
    </source>
</evidence>
<comment type="caution">
    <text evidence="3">The sequence shown here is derived from an EMBL/GenBank/DDBJ whole genome shotgun (WGS) entry which is preliminary data.</text>
</comment>
<name>A0A1E3H5Z6_9HYPH</name>
<keyword evidence="4" id="KW-1185">Reference proteome</keyword>
<feature type="domain" description="DNA polymerase Y-family little finger" evidence="2">
    <location>
        <begin position="191"/>
        <end position="268"/>
    </location>
</feature>
<evidence type="ECO:0000313" key="4">
    <source>
        <dbReference type="Proteomes" id="UP000094622"/>
    </source>
</evidence>
<dbReference type="GO" id="GO:0006281">
    <property type="term" value="P:DNA repair"/>
    <property type="evidence" value="ECO:0007669"/>
    <property type="project" value="InterPro"/>
</dbReference>
<dbReference type="CDD" id="cd03468">
    <property type="entry name" value="PolY_like"/>
    <property type="match status" value="1"/>
</dbReference>
<dbReference type="AlphaFoldDB" id="A0A1E3H5Z6"/>
<dbReference type="InterPro" id="IPR043502">
    <property type="entry name" value="DNA/RNA_pol_sf"/>
</dbReference>
<dbReference type="PANTHER" id="PTHR35369">
    <property type="entry name" value="BLR3025 PROTEIN-RELATED"/>
    <property type="match status" value="1"/>
</dbReference>
<dbReference type="InterPro" id="IPR050356">
    <property type="entry name" value="SulA_CellDiv_inhibitor"/>
</dbReference>
<protein>
    <submittedName>
        <fullName evidence="3">DNA polymerase IV</fullName>
    </submittedName>
</protein>
<dbReference type="GO" id="GO:0003684">
    <property type="term" value="F:damaged DNA binding"/>
    <property type="evidence" value="ECO:0007669"/>
    <property type="project" value="InterPro"/>
</dbReference>
<organism evidence="3 4">
    <name type="scientific">Methylobrevis pamukkalensis</name>
    <dbReference type="NCBI Taxonomy" id="1439726"/>
    <lineage>
        <taxon>Bacteria</taxon>
        <taxon>Pseudomonadati</taxon>
        <taxon>Pseudomonadota</taxon>
        <taxon>Alphaproteobacteria</taxon>
        <taxon>Hyphomicrobiales</taxon>
        <taxon>Pleomorphomonadaceae</taxon>
        <taxon>Methylobrevis</taxon>
    </lineage>
</organism>
<accession>A0A1E3H5Z6</accession>
<dbReference type="PATRIC" id="fig|1439726.3.peg.942"/>
<gene>
    <name evidence="3" type="ORF">A6302_00901</name>
</gene>
<proteinExistence type="predicted"/>
<sequence length="449" mass="47969">MSLTHAQAILPGLAMVEAMPEADAASLARLAQWAITRYSPVAGLVGHDGLRIESAGSDHLFGGEEAMLADLSGRLARAGIAARAAVAGSHGLAYGLTRHAADVPIPPVPAGREREVLAALPLAALRLDPPTLQGLHKLGFSTVGEIAGLPRAPLARRFGASLFRRIDEALGTLPEPFEAVPAQTALAERCSFAEPIATTEQITVAADELCRRLAARMAAEGVGARRLDLVCHRVDSGLAAIRIGTAAPSRDAGHLLRLLAEHVDGLDPGFGIEAMTLAVPLAEPLGARQIAGSLGATTSAPDLSGLVDRLMNRFGPGRLYRLAPVESEVPERSVCRVGPLDVLTSPWPAGWPRPVRILSRPEPVETIALLPDHPPLQFVWRGTRRRVMRADGPERIFGEWWKRDAELAAVRDYFAVEDDSGARFWLFRAGDGLDPATGSQRWFLHGFFG</sequence>
<evidence type="ECO:0000259" key="2">
    <source>
        <dbReference type="Pfam" id="PF11799"/>
    </source>
</evidence>
<dbReference type="EMBL" id="MCRJ01000014">
    <property type="protein sequence ID" value="ODN71758.1"/>
    <property type="molecule type" value="Genomic_DNA"/>
</dbReference>
<dbReference type="Proteomes" id="UP000094622">
    <property type="component" value="Unassembled WGS sequence"/>
</dbReference>
<keyword evidence="1" id="KW-0227">DNA damage</keyword>
<reference evidence="3 4" key="1">
    <citation type="submission" date="2016-07" db="EMBL/GenBank/DDBJ databases">
        <title>Draft Genome Sequence of Methylobrevis pamukkalensis PK2.</title>
        <authorList>
            <person name="Vasilenko O.V."/>
            <person name="Doronina N.V."/>
            <person name="Shmareva M.N."/>
            <person name="Tarlachkov S.V."/>
            <person name="Mustakhimov I."/>
            <person name="Trotsenko Y.A."/>
        </authorList>
    </citation>
    <scope>NUCLEOTIDE SEQUENCE [LARGE SCALE GENOMIC DNA]</scope>
    <source>
        <strain evidence="3 4">PK2</strain>
    </source>
</reference>
<dbReference type="SUPFAM" id="SSF56672">
    <property type="entry name" value="DNA/RNA polymerases"/>
    <property type="match status" value="1"/>
</dbReference>
<evidence type="ECO:0000256" key="1">
    <source>
        <dbReference type="ARBA" id="ARBA00022763"/>
    </source>
</evidence>